<evidence type="ECO:0000313" key="2">
    <source>
        <dbReference type="Proteomes" id="UP000235965"/>
    </source>
</evidence>
<organism evidence="1 2">
    <name type="scientific">Cryptotermes secundus</name>
    <dbReference type="NCBI Taxonomy" id="105785"/>
    <lineage>
        <taxon>Eukaryota</taxon>
        <taxon>Metazoa</taxon>
        <taxon>Ecdysozoa</taxon>
        <taxon>Arthropoda</taxon>
        <taxon>Hexapoda</taxon>
        <taxon>Insecta</taxon>
        <taxon>Pterygota</taxon>
        <taxon>Neoptera</taxon>
        <taxon>Polyneoptera</taxon>
        <taxon>Dictyoptera</taxon>
        <taxon>Blattodea</taxon>
        <taxon>Blattoidea</taxon>
        <taxon>Termitoidae</taxon>
        <taxon>Kalotermitidae</taxon>
        <taxon>Cryptotermitinae</taxon>
        <taxon>Cryptotermes</taxon>
    </lineage>
</organism>
<dbReference type="InParanoid" id="A0A2J7RAC1"/>
<gene>
    <name evidence="1" type="ORF">B7P43_G10762</name>
</gene>
<keyword evidence="2" id="KW-1185">Reference proteome</keyword>
<name>A0A2J7RAC1_9NEOP</name>
<dbReference type="Proteomes" id="UP000235965">
    <property type="component" value="Unassembled WGS sequence"/>
</dbReference>
<sequence>MTNVAPDYARRDKRDLAWERISDETKEPGSWLSSLNQYKRLSLDCHRRMDAPNVFYS</sequence>
<dbReference type="AlphaFoldDB" id="A0A2J7RAC1"/>
<evidence type="ECO:0008006" key="3">
    <source>
        <dbReference type="Google" id="ProtNLM"/>
    </source>
</evidence>
<dbReference type="EMBL" id="NEVH01006574">
    <property type="protein sequence ID" value="PNF37774.1"/>
    <property type="molecule type" value="Genomic_DNA"/>
</dbReference>
<reference evidence="1 2" key="1">
    <citation type="submission" date="2017-12" db="EMBL/GenBank/DDBJ databases">
        <title>Hemimetabolous genomes reveal molecular basis of termite eusociality.</title>
        <authorList>
            <person name="Harrison M.C."/>
            <person name="Jongepier E."/>
            <person name="Robertson H.M."/>
            <person name="Arning N."/>
            <person name="Bitard-Feildel T."/>
            <person name="Chao H."/>
            <person name="Childers C.P."/>
            <person name="Dinh H."/>
            <person name="Doddapaneni H."/>
            <person name="Dugan S."/>
            <person name="Gowin J."/>
            <person name="Greiner C."/>
            <person name="Han Y."/>
            <person name="Hu H."/>
            <person name="Hughes D.S.T."/>
            <person name="Huylmans A.-K."/>
            <person name="Kemena C."/>
            <person name="Kremer L.P.M."/>
            <person name="Lee S.L."/>
            <person name="Lopez-Ezquerra A."/>
            <person name="Mallet L."/>
            <person name="Monroy-Kuhn J.M."/>
            <person name="Moser A."/>
            <person name="Murali S.C."/>
            <person name="Muzny D.M."/>
            <person name="Otani S."/>
            <person name="Piulachs M.-D."/>
            <person name="Poelchau M."/>
            <person name="Qu J."/>
            <person name="Schaub F."/>
            <person name="Wada-Katsumata A."/>
            <person name="Worley K.C."/>
            <person name="Xie Q."/>
            <person name="Ylla G."/>
            <person name="Poulsen M."/>
            <person name="Gibbs R.A."/>
            <person name="Schal C."/>
            <person name="Richards S."/>
            <person name="Belles X."/>
            <person name="Korb J."/>
            <person name="Bornberg-Bauer E."/>
        </authorList>
    </citation>
    <scope>NUCLEOTIDE SEQUENCE [LARGE SCALE GENOMIC DNA]</scope>
    <source>
        <tissue evidence="1">Whole body</tissue>
    </source>
</reference>
<accession>A0A2J7RAC1</accession>
<protein>
    <recommendedName>
        <fullName evidence="3">MADF domain-containing protein</fullName>
    </recommendedName>
</protein>
<comment type="caution">
    <text evidence="1">The sequence shown here is derived from an EMBL/GenBank/DDBJ whole genome shotgun (WGS) entry which is preliminary data.</text>
</comment>
<evidence type="ECO:0000313" key="1">
    <source>
        <dbReference type="EMBL" id="PNF37774.1"/>
    </source>
</evidence>
<proteinExistence type="predicted"/>